<keyword evidence="1" id="KW-0547">Nucleotide-binding</keyword>
<dbReference type="GO" id="GO:0000166">
    <property type="term" value="F:nucleotide binding"/>
    <property type="evidence" value="ECO:0007669"/>
    <property type="project" value="UniProtKB-KW"/>
</dbReference>
<evidence type="ECO:0000256" key="1">
    <source>
        <dbReference type="ARBA" id="ARBA00022741"/>
    </source>
</evidence>
<name>A0AAF0D271_ODILC</name>
<dbReference type="KEGG" id="oyw:OdinLCB4_007435"/>
<feature type="domain" description="Cas10/Cmr2 second palm" evidence="4">
    <location>
        <begin position="456"/>
        <end position="598"/>
    </location>
</feature>
<dbReference type="AlphaFoldDB" id="A0AAF0D271"/>
<reference evidence="5" key="1">
    <citation type="journal article" date="2017" name="Nature">
        <title>Asgard archaea illuminate the origin of eukaryotic cellular complexity.</title>
        <authorList>
            <person name="Zaremba-Niedzwiedzka K."/>
            <person name="Caceres E.F."/>
            <person name="Saw J.H."/>
            <person name="Backstrom D."/>
            <person name="Juzokaite L."/>
            <person name="Vancaester E."/>
            <person name="Seitz K.W."/>
            <person name="Anantharaman K."/>
            <person name="Starnawski P."/>
            <person name="Kjeldsen K.U."/>
            <person name="Scott M.B."/>
            <person name="Nunoura T."/>
            <person name="Banfield J.F."/>
            <person name="Schramm A."/>
            <person name="Baker B.J."/>
            <person name="Spang A."/>
            <person name="Ettema T.J.G."/>
        </authorList>
    </citation>
    <scope>NUCLEOTIDE SEQUENCE</scope>
    <source>
        <strain evidence="5">LCB_4</strain>
    </source>
</reference>
<dbReference type="Gene3D" id="3.30.70.270">
    <property type="match status" value="1"/>
</dbReference>
<evidence type="ECO:0000256" key="2">
    <source>
        <dbReference type="ARBA" id="ARBA00023118"/>
    </source>
</evidence>
<dbReference type="InterPro" id="IPR054767">
    <property type="entry name" value="Cas10-Cmr2_palm2"/>
</dbReference>
<feature type="domain" description="HD" evidence="3">
    <location>
        <begin position="38"/>
        <end position="149"/>
    </location>
</feature>
<evidence type="ECO:0000313" key="6">
    <source>
        <dbReference type="Proteomes" id="UP000186851"/>
    </source>
</evidence>
<dbReference type="GO" id="GO:0051607">
    <property type="term" value="P:defense response to virus"/>
    <property type="evidence" value="ECO:0007669"/>
    <property type="project" value="UniProtKB-KW"/>
</dbReference>
<dbReference type="Gene3D" id="1.10.3210.10">
    <property type="entry name" value="Hypothetical protein af1432"/>
    <property type="match status" value="1"/>
</dbReference>
<evidence type="ECO:0000259" key="4">
    <source>
        <dbReference type="Pfam" id="PF22335"/>
    </source>
</evidence>
<dbReference type="SUPFAM" id="SSF109604">
    <property type="entry name" value="HD-domain/PDEase-like"/>
    <property type="match status" value="1"/>
</dbReference>
<reference evidence="5" key="2">
    <citation type="journal article" date="2022" name="Nat. Microbiol.">
        <title>A closed Candidatus Odinarchaeum chromosome exposes Asgard archaeal viruses.</title>
        <authorList>
            <person name="Tamarit D."/>
            <person name="Caceres E.F."/>
            <person name="Krupovic M."/>
            <person name="Nijland R."/>
            <person name="Eme L."/>
            <person name="Robinson N.P."/>
            <person name="Ettema T.J.G."/>
        </authorList>
    </citation>
    <scope>NUCLEOTIDE SEQUENCE</scope>
    <source>
        <strain evidence="5">LCB_4</strain>
    </source>
</reference>
<dbReference type="Pfam" id="PF01966">
    <property type="entry name" value="HD"/>
    <property type="match status" value="1"/>
</dbReference>
<sequence>MSDKLGTVVEAVNGVIESLHEKPVLADTRVKSVSLLDHLILTAGFAVAILKEILLRGRSPVEICGLKIEEGELLTLARIVGLLHDLGKDDEKHHEGHLERSVERVQALLSGKNLPDSYVKLVVDAVGRHHLSCNHRNLFEKIVCLSDFLASAGDRLELLRCESYEDITKINEGGFNLYQQIFEDQDGLCLISGDVDRVKDYVYESSRLPEIRGASELLNELNLNSIPEIFSKQLSKECLIYADGGGFLALSPIHLADTIIDMIQREYLDKSLTATITCVRSEPLSFFNFIYGLKPYSNKELAELNGEGVGRWLLESHFGKYSTPDKNEWFKERKTDSGGSRRCPVKGFGENVHALSSELRLKKSMKTTLPFFEAAPIALRCSSCGKRVASEKVIFSVEEEEYICRVCNLKRENGTGKKLLFREAFLRHLKLSQDEMEQAFSKFPENLDELAPEGEYMAYIYADGNETGSLLAEARSPTRYRSISNSLAKAVKNAVYTALSQIFGGKEGVVKNKLPFEIINIGGDDVSIIINSKFAFDFIIKFSEFFEESTKSLSEILELPPRRKITVSIGAVICKPKYPIYFVEKLASSLLKSAKKKAKELRESSNALIESTVNYLYFTNPIASESSEELLKEIYFNKSKSIYLTMRPFTLSEFKFLIEKSREFAGIFNSTQRNMLKRVLYQGKLQSANFLFYQLARLKDDINKARDLLKLIGKKFNCDDIGWRSSDSGMQTPLMDLLEIIDIEGESGESTAS</sequence>
<dbReference type="EMBL" id="CP091871">
    <property type="protein sequence ID" value="WEU40291.1"/>
    <property type="molecule type" value="Genomic_DNA"/>
</dbReference>
<dbReference type="PANTHER" id="PTHR36528:SF1">
    <property type="entry name" value="CRISPR SYSTEM SINGLE-STRAND-SPECIFIC DEOXYRIBONUCLEASE CAS10_CSM1 (SUBTYPE III-A)"/>
    <property type="match status" value="1"/>
</dbReference>
<dbReference type="InterPro" id="IPR043128">
    <property type="entry name" value="Rev_trsase/Diguanyl_cyclase"/>
</dbReference>
<organism evidence="5 6">
    <name type="scientific">Odinarchaeota yellowstonii (strain LCB_4)</name>
    <dbReference type="NCBI Taxonomy" id="1841599"/>
    <lineage>
        <taxon>Archaea</taxon>
        <taxon>Promethearchaeati</taxon>
        <taxon>Candidatus Odinarchaeota</taxon>
        <taxon>Candidatus Odinarchaeia</taxon>
        <taxon>Candidatus Odinarchaeales</taxon>
        <taxon>Candidatus Odinarchaeaceae</taxon>
        <taxon>Candidatus Odinarchaeum</taxon>
    </lineage>
</organism>
<evidence type="ECO:0000313" key="5">
    <source>
        <dbReference type="EMBL" id="WEU40291.1"/>
    </source>
</evidence>
<dbReference type="Proteomes" id="UP000186851">
    <property type="component" value="Chromosome"/>
</dbReference>
<dbReference type="InterPro" id="IPR052117">
    <property type="entry name" value="Cas10/Csm1_subtype-III-A"/>
</dbReference>
<evidence type="ECO:0000259" key="3">
    <source>
        <dbReference type="Pfam" id="PF01966"/>
    </source>
</evidence>
<gene>
    <name evidence="5" type="ORF">OdinLCB4_007435</name>
</gene>
<keyword evidence="2" id="KW-0051">Antiviral defense</keyword>
<accession>A0AAF0D271</accession>
<protein>
    <submittedName>
        <fullName evidence="5">HD domain-containing protein</fullName>
    </submittedName>
</protein>
<dbReference type="InterPro" id="IPR006674">
    <property type="entry name" value="HD_domain"/>
</dbReference>
<dbReference type="PANTHER" id="PTHR36528">
    <property type="entry name" value="CRISPR SYSTEM SINGLE-STRAND-SPECIFIC DEOXYRIBONUCLEASE CAS10/CSM1 (SUBTYPE III-A)"/>
    <property type="match status" value="1"/>
</dbReference>
<proteinExistence type="predicted"/>
<dbReference type="Pfam" id="PF22335">
    <property type="entry name" value="Cas10-Cmr2_palm2"/>
    <property type="match status" value="1"/>
</dbReference>